<feature type="domain" description="NECAP PHear" evidence="1">
    <location>
        <begin position="2"/>
        <end position="126"/>
    </location>
</feature>
<dbReference type="EMBL" id="JBDODL010004647">
    <property type="protein sequence ID" value="MES1923097.1"/>
    <property type="molecule type" value="Genomic_DNA"/>
</dbReference>
<sequence length="146" mass="16884">LPETSSSSNFVCKSWNLSEPFWTGKLKVHLKGNLIKISFVEKNNVNIFAQSETLDLEKTKEEELANFLRPVTDSSRYFVIDVKEPESDRKMTIGFGFKSRSESFDLNECLQRQLKIAKRKNESTSEEDFMAMLEARNKDSGRFSRT</sequence>
<name>A0ABV2ATX2_9EUKA</name>
<reference evidence="2 3" key="1">
    <citation type="journal article" date="2024" name="BMC Biol.">
        <title>Comparative genomics of Ascetosporea gives new insight into the evolutionary basis for animal parasitism in Rhizaria.</title>
        <authorList>
            <person name="Hiltunen Thoren M."/>
            <person name="Onut-Brannstrom I."/>
            <person name="Alfjorden A."/>
            <person name="Peckova H."/>
            <person name="Swords F."/>
            <person name="Hooper C."/>
            <person name="Holzer A.S."/>
            <person name="Bass D."/>
            <person name="Burki F."/>
        </authorList>
    </citation>
    <scope>NUCLEOTIDE SEQUENCE [LARGE SCALE GENOMIC DNA]</scope>
    <source>
        <strain evidence="2">20-A016</strain>
    </source>
</reference>
<dbReference type="Proteomes" id="UP001439008">
    <property type="component" value="Unassembled WGS sequence"/>
</dbReference>
<proteinExistence type="predicted"/>
<dbReference type="PANTHER" id="PTHR12847">
    <property type="entry name" value="ATP-BINDING CASSETTE ABC TRANSPORTER-RELATED"/>
    <property type="match status" value="1"/>
</dbReference>
<dbReference type="PANTHER" id="PTHR12847:SF9">
    <property type="entry name" value="NECAP-LIKE PROTEIN CG9132"/>
    <property type="match status" value="1"/>
</dbReference>
<protein>
    <submittedName>
        <fullName evidence="2">Adaptin ear-binding coat-associated protein 1</fullName>
    </submittedName>
</protein>
<feature type="non-terminal residue" evidence="2">
    <location>
        <position position="1"/>
    </location>
</feature>
<organism evidence="2 3">
    <name type="scientific">Bonamia ostreae</name>
    <dbReference type="NCBI Taxonomy" id="126728"/>
    <lineage>
        <taxon>Eukaryota</taxon>
        <taxon>Sar</taxon>
        <taxon>Rhizaria</taxon>
        <taxon>Endomyxa</taxon>
        <taxon>Ascetosporea</taxon>
        <taxon>Haplosporida</taxon>
        <taxon>Bonamia</taxon>
    </lineage>
</organism>
<gene>
    <name evidence="2" type="primary">NECAP1</name>
    <name evidence="2" type="ORF">MHBO_004636</name>
</gene>
<evidence type="ECO:0000259" key="1">
    <source>
        <dbReference type="Pfam" id="PF07933"/>
    </source>
</evidence>
<dbReference type="Pfam" id="PF07933">
    <property type="entry name" value="DUF1681"/>
    <property type="match status" value="1"/>
</dbReference>
<dbReference type="SUPFAM" id="SSF50729">
    <property type="entry name" value="PH domain-like"/>
    <property type="match status" value="1"/>
</dbReference>
<dbReference type="InterPro" id="IPR011993">
    <property type="entry name" value="PH-like_dom_sf"/>
</dbReference>
<evidence type="ECO:0000313" key="2">
    <source>
        <dbReference type="EMBL" id="MES1923097.1"/>
    </source>
</evidence>
<dbReference type="Gene3D" id="2.30.29.30">
    <property type="entry name" value="Pleckstrin-homology domain (PH domain)/Phosphotyrosine-binding domain (PTB)"/>
    <property type="match status" value="1"/>
</dbReference>
<keyword evidence="3" id="KW-1185">Reference proteome</keyword>
<accession>A0ABV2ATX2</accession>
<dbReference type="InterPro" id="IPR012466">
    <property type="entry name" value="NECAP_PHear"/>
</dbReference>
<comment type="caution">
    <text evidence="2">The sequence shown here is derived from an EMBL/GenBank/DDBJ whole genome shotgun (WGS) entry which is preliminary data.</text>
</comment>
<evidence type="ECO:0000313" key="3">
    <source>
        <dbReference type="Proteomes" id="UP001439008"/>
    </source>
</evidence>